<name>A0A0B1P1Q6_UNCNE</name>
<dbReference type="InterPro" id="IPR037382">
    <property type="entry name" value="Rsc/polybromo"/>
</dbReference>
<dbReference type="Pfam" id="PF00439">
    <property type="entry name" value="Bromodomain"/>
    <property type="match status" value="2"/>
</dbReference>
<dbReference type="InterPro" id="IPR036427">
    <property type="entry name" value="Bromodomain-like_sf"/>
</dbReference>
<accession>A0A0B1P1Q6</accession>
<dbReference type="STRING" id="52586.A0A0B1P1Q6"/>
<keyword evidence="4" id="KW-0805">Transcription regulation</keyword>
<feature type="region of interest" description="Disordered" evidence="9">
    <location>
        <begin position="424"/>
        <end position="489"/>
    </location>
</feature>
<dbReference type="OMA" id="LWTNAYF"/>
<dbReference type="SUPFAM" id="SSF47370">
    <property type="entry name" value="Bromodomain"/>
    <property type="match status" value="2"/>
</dbReference>
<keyword evidence="2" id="KW-0677">Repeat</keyword>
<dbReference type="Gene3D" id="1.20.920.10">
    <property type="entry name" value="Bromodomain-like"/>
    <property type="match status" value="2"/>
</dbReference>
<comment type="subcellular location">
    <subcellularLocation>
        <location evidence="1">Nucleus</location>
    </subcellularLocation>
</comment>
<evidence type="ECO:0000256" key="2">
    <source>
        <dbReference type="ARBA" id="ARBA00022737"/>
    </source>
</evidence>
<evidence type="ECO:0000256" key="1">
    <source>
        <dbReference type="ARBA" id="ARBA00004123"/>
    </source>
</evidence>
<gene>
    <name evidence="11" type="ORF">EV44_g2588</name>
</gene>
<organism evidence="11 12">
    <name type="scientific">Uncinula necator</name>
    <name type="common">Grape powdery mildew</name>
    <dbReference type="NCBI Taxonomy" id="52586"/>
    <lineage>
        <taxon>Eukaryota</taxon>
        <taxon>Fungi</taxon>
        <taxon>Dikarya</taxon>
        <taxon>Ascomycota</taxon>
        <taxon>Pezizomycotina</taxon>
        <taxon>Leotiomycetes</taxon>
        <taxon>Erysiphales</taxon>
        <taxon>Erysiphaceae</taxon>
        <taxon>Erysiphe</taxon>
    </lineage>
</organism>
<feature type="compositionally biased region" description="Polar residues" evidence="9">
    <location>
        <begin position="456"/>
        <end position="489"/>
    </location>
</feature>
<evidence type="ECO:0000256" key="3">
    <source>
        <dbReference type="ARBA" id="ARBA00022853"/>
    </source>
</evidence>
<evidence type="ECO:0000313" key="12">
    <source>
        <dbReference type="Proteomes" id="UP000030854"/>
    </source>
</evidence>
<feature type="region of interest" description="Disordered" evidence="9">
    <location>
        <begin position="163"/>
        <end position="210"/>
    </location>
</feature>
<evidence type="ECO:0000313" key="11">
    <source>
        <dbReference type="EMBL" id="KHJ32582.1"/>
    </source>
</evidence>
<feature type="compositionally biased region" description="Low complexity" evidence="9">
    <location>
        <begin position="432"/>
        <end position="450"/>
    </location>
</feature>
<comment type="caution">
    <text evidence="11">The sequence shown here is derived from an EMBL/GenBank/DDBJ whole genome shotgun (WGS) entry which is preliminary data.</text>
</comment>
<evidence type="ECO:0000256" key="7">
    <source>
        <dbReference type="ARBA" id="ARBA00023242"/>
    </source>
</evidence>
<dbReference type="GO" id="GO:0006368">
    <property type="term" value="P:transcription elongation by RNA polymerase II"/>
    <property type="evidence" value="ECO:0007669"/>
    <property type="project" value="TreeGrafter"/>
</dbReference>
<evidence type="ECO:0000256" key="8">
    <source>
        <dbReference type="PROSITE-ProRule" id="PRU00035"/>
    </source>
</evidence>
<keyword evidence="5 8" id="KW-0103">Bromodomain</keyword>
<sequence length="689" mass="76205">MSKRISGAGLVAEEFDERAVKRRKLPLDGKDETAEIITQHGLELLDVIKRTSDKNGRLIATDFLTLPNKRLLPEYYQVIKMPIALDTIENKLKRGEIQSLAILEGYFKRMVLNAKEFNARGSLIYEDSERLRKVINNYMMKYNSAHKTTSGLAPLPISLPAEDNKPIDLKSPQRLNSEEPAMKKSIRISRSSQNSKSTTNSILPEPHDNEQSFEGLSFQQAQEKIVDDMISQKEQENDDFGAFEPFINLPSRKEYKDYYSVINYPLALRDLQKAVKGIRSKTPGVSEFKTWAAFEEEAAFIWKNAFQYNEDNSDIFKLALDLQKFFRKSLQKAKSAVTEPASTKIKLRMPEPTKITLKISKKSSPTETIASQSVQSALGSQSFSNGTASRNQINVSMNTLSVSRPDSDESLSKSVLSSTNPILVPVKNEHGSSTSPNLQNSSSSISTSTTPVDIPQPTSVPTSELKSSSMNASTAVPKNAASNVTTETSTASKTVITTASTIAPTTTASTTSTNLSSTIQKNALSYGGYMQTLVNQSPSTMLFNSKFRLPGKTASDAMITNLSIATHPGLNIIRHFHMDLPPSTTLAQQSVTINLPATHYYLQIKPSIALSMMQRQHKLFVTAGTTRLHAMPTIPGHPVEPRNPLFEARLHPGVNRIEIEIIAAFPKGTISTREVEVEKINLYVNLMKA</sequence>
<dbReference type="HOGENOM" id="CLU_012767_0_0_1"/>
<dbReference type="InterPro" id="IPR054551">
    <property type="entry name" value="RSC4_Ig-like"/>
</dbReference>
<dbReference type="CDD" id="cd04369">
    <property type="entry name" value="Bromodomain"/>
    <property type="match status" value="2"/>
</dbReference>
<keyword evidence="7" id="KW-0539">Nucleus</keyword>
<evidence type="ECO:0000256" key="6">
    <source>
        <dbReference type="ARBA" id="ARBA00023163"/>
    </source>
</evidence>
<feature type="domain" description="Bromo" evidence="10">
    <location>
        <begin position="238"/>
        <end position="316"/>
    </location>
</feature>
<reference evidence="11 12" key="1">
    <citation type="journal article" date="2014" name="BMC Genomics">
        <title>Adaptive genomic structural variation in the grape powdery mildew pathogen, Erysiphe necator.</title>
        <authorList>
            <person name="Jones L."/>
            <person name="Riaz S."/>
            <person name="Morales-Cruz A."/>
            <person name="Amrine K.C."/>
            <person name="McGuire B."/>
            <person name="Gubler W.D."/>
            <person name="Walker M.A."/>
            <person name="Cantu D."/>
        </authorList>
    </citation>
    <scope>NUCLEOTIDE SEQUENCE [LARGE SCALE GENOMIC DNA]</scope>
    <source>
        <strain evidence="12">c</strain>
    </source>
</reference>
<feature type="domain" description="Bromo" evidence="10">
    <location>
        <begin position="55"/>
        <end position="125"/>
    </location>
</feature>
<protein>
    <submittedName>
        <fullName evidence="11">Putative bromodomain containing protein</fullName>
    </submittedName>
</protein>
<feature type="compositionally biased region" description="Polar residues" evidence="9">
    <location>
        <begin position="188"/>
        <end position="202"/>
    </location>
</feature>
<dbReference type="GO" id="GO:0016586">
    <property type="term" value="C:RSC-type complex"/>
    <property type="evidence" value="ECO:0007669"/>
    <property type="project" value="InterPro"/>
</dbReference>
<dbReference type="SMART" id="SM00297">
    <property type="entry name" value="BROMO"/>
    <property type="match status" value="2"/>
</dbReference>
<dbReference type="PANTHER" id="PTHR16062">
    <property type="entry name" value="SWI/SNF-RELATED"/>
    <property type="match status" value="1"/>
</dbReference>
<dbReference type="Proteomes" id="UP000030854">
    <property type="component" value="Unassembled WGS sequence"/>
</dbReference>
<dbReference type="PRINTS" id="PR00503">
    <property type="entry name" value="BROMODOMAIN"/>
</dbReference>
<evidence type="ECO:0000256" key="5">
    <source>
        <dbReference type="ARBA" id="ARBA00023117"/>
    </source>
</evidence>
<dbReference type="EMBL" id="JNVN01001970">
    <property type="protein sequence ID" value="KHJ32582.1"/>
    <property type="molecule type" value="Genomic_DNA"/>
</dbReference>
<evidence type="ECO:0000259" key="10">
    <source>
        <dbReference type="PROSITE" id="PS50014"/>
    </source>
</evidence>
<dbReference type="PROSITE" id="PS50014">
    <property type="entry name" value="BROMODOMAIN_2"/>
    <property type="match status" value="2"/>
</dbReference>
<dbReference type="Pfam" id="PF22994">
    <property type="entry name" value="RSC4_Ig_like"/>
    <property type="match status" value="1"/>
</dbReference>
<dbReference type="FunFam" id="1.20.920.10:FF:000083">
    <property type="entry name" value="WGS project CABT00000000 data, contig 2.8"/>
    <property type="match status" value="1"/>
</dbReference>
<dbReference type="AlphaFoldDB" id="A0A0B1P1Q6"/>
<evidence type="ECO:0000256" key="9">
    <source>
        <dbReference type="SAM" id="MobiDB-lite"/>
    </source>
</evidence>
<proteinExistence type="predicted"/>
<dbReference type="PANTHER" id="PTHR16062:SF19">
    <property type="entry name" value="PROTEIN POLYBROMO-1"/>
    <property type="match status" value="1"/>
</dbReference>
<dbReference type="InterPro" id="IPR001487">
    <property type="entry name" value="Bromodomain"/>
</dbReference>
<evidence type="ECO:0000256" key="4">
    <source>
        <dbReference type="ARBA" id="ARBA00023015"/>
    </source>
</evidence>
<keyword evidence="6" id="KW-0804">Transcription</keyword>
<keyword evidence="12" id="KW-1185">Reference proteome</keyword>
<keyword evidence="3" id="KW-0156">Chromatin regulator</keyword>
<dbReference type="GO" id="GO:0003682">
    <property type="term" value="F:chromatin binding"/>
    <property type="evidence" value="ECO:0007669"/>
    <property type="project" value="TreeGrafter"/>
</dbReference>
<dbReference type="GO" id="GO:0006338">
    <property type="term" value="P:chromatin remodeling"/>
    <property type="evidence" value="ECO:0007669"/>
    <property type="project" value="InterPro"/>
</dbReference>